<protein>
    <submittedName>
        <fullName evidence="2">Cell fate regulator YaaT (PSP1 superfamily)</fullName>
    </submittedName>
</protein>
<feature type="domain" description="PSP1 C-terminal" evidence="1">
    <location>
        <begin position="60"/>
        <end position="145"/>
    </location>
</feature>
<dbReference type="InterPro" id="IPR047767">
    <property type="entry name" value="PSP1-like"/>
</dbReference>
<dbReference type="Proteomes" id="UP001236559">
    <property type="component" value="Unassembled WGS sequence"/>
</dbReference>
<keyword evidence="3" id="KW-1185">Reference proteome</keyword>
<dbReference type="Pfam" id="PF04468">
    <property type="entry name" value="PSP1"/>
    <property type="match status" value="1"/>
</dbReference>
<gene>
    <name evidence="2" type="ORF">J2S72_001489</name>
</gene>
<accession>A0ABU0AW18</accession>
<dbReference type="PANTHER" id="PTHR43830:SF3">
    <property type="entry name" value="PROTEIN PSP1"/>
    <property type="match status" value="1"/>
</dbReference>
<organism evidence="2 3">
    <name type="scientific">Peptoniphilus koenoeneniae</name>
    <dbReference type="NCBI Taxonomy" id="507751"/>
    <lineage>
        <taxon>Bacteria</taxon>
        <taxon>Bacillati</taxon>
        <taxon>Bacillota</taxon>
        <taxon>Tissierellia</taxon>
        <taxon>Tissierellales</taxon>
        <taxon>Peptoniphilaceae</taxon>
        <taxon>Peptoniphilus</taxon>
    </lineage>
</organism>
<evidence type="ECO:0000259" key="1">
    <source>
        <dbReference type="PROSITE" id="PS51411"/>
    </source>
</evidence>
<dbReference type="PROSITE" id="PS51411">
    <property type="entry name" value="PSP1_C"/>
    <property type="match status" value="1"/>
</dbReference>
<dbReference type="RefSeq" id="WP_023055983.1">
    <property type="nucleotide sequence ID" value="NZ_JAUSTN010000007.1"/>
</dbReference>
<dbReference type="NCBIfam" id="NF041131">
    <property type="entry name" value="RicT_YaaT_fam"/>
    <property type="match status" value="1"/>
</dbReference>
<dbReference type="InterPro" id="IPR007557">
    <property type="entry name" value="PSP1_C"/>
</dbReference>
<evidence type="ECO:0000313" key="2">
    <source>
        <dbReference type="EMBL" id="MDQ0275462.1"/>
    </source>
</evidence>
<proteinExistence type="predicted"/>
<evidence type="ECO:0000313" key="3">
    <source>
        <dbReference type="Proteomes" id="UP001236559"/>
    </source>
</evidence>
<reference evidence="2 3" key="1">
    <citation type="submission" date="2023-07" db="EMBL/GenBank/DDBJ databases">
        <title>Genomic Encyclopedia of Type Strains, Phase IV (KMG-IV): sequencing the most valuable type-strain genomes for metagenomic binning, comparative biology and taxonomic classification.</title>
        <authorList>
            <person name="Goeker M."/>
        </authorList>
    </citation>
    <scope>NUCLEOTIDE SEQUENCE [LARGE SCALE GENOMIC DNA]</scope>
    <source>
        <strain evidence="2 3">DSM 22616</strain>
    </source>
</reference>
<dbReference type="EMBL" id="JAUSTN010000007">
    <property type="protein sequence ID" value="MDQ0275462.1"/>
    <property type="molecule type" value="Genomic_DNA"/>
</dbReference>
<dbReference type="PANTHER" id="PTHR43830">
    <property type="entry name" value="PROTEIN PSP1"/>
    <property type="match status" value="1"/>
</dbReference>
<sequence length="296" mass="34139">MIDVSGVRFKKTGKIYYFDPRDIDTKIGDNVIVETSRGIEYGTVVIKKELKEEEILTELKPVLRIASPEDDLRQLDNRNDAREALIICENKCKEHKLNMKLIGCEYTFDRGKLLFYFTADGRIDFRELVRDLASIFRTRIELRQIGVRDEAKKIGGLGPCGRPCCCRAFLSEFSPVSIKMAKDQELSLNPTKISGLCGRLMCCLKYEQDGYECIFKKMPRLGEFVMTDRGEGTVIDKYTIQELVKIQFQNGEDIEVEIRDLDQIKRSGKMNKNFTQLNSSLKDEEVRESELKDLEE</sequence>
<name>A0ABU0AW18_9FIRM</name>
<comment type="caution">
    <text evidence="2">The sequence shown here is derived from an EMBL/GenBank/DDBJ whole genome shotgun (WGS) entry which is preliminary data.</text>
</comment>